<evidence type="ECO:0000313" key="6">
    <source>
        <dbReference type="Proteomes" id="UP000261520"/>
    </source>
</evidence>
<dbReference type="AlphaFoldDB" id="A0A3B4AUB3"/>
<dbReference type="Proteomes" id="UP000261520">
    <property type="component" value="Unplaced"/>
</dbReference>
<dbReference type="PROSITE" id="PS51842">
    <property type="entry name" value="IF_ROD_2"/>
    <property type="match status" value="1"/>
</dbReference>
<dbReference type="Gene3D" id="1.20.5.1160">
    <property type="entry name" value="Vasodilator-stimulated phosphoprotein"/>
    <property type="match status" value="1"/>
</dbReference>
<feature type="coiled-coil region" evidence="3">
    <location>
        <begin position="275"/>
        <end position="362"/>
    </location>
</feature>
<proteinExistence type="predicted"/>
<dbReference type="FunFam" id="1.20.5.500:FF:000001">
    <property type="entry name" value="Type II keratin 23"/>
    <property type="match status" value="1"/>
</dbReference>
<sequence>MFSKRSISSASARSPAVGSGRLTMGLSSGSVYGGAGGAGVRISKASAGALGTGFDLSDALDVTVNEKATMQNLNDRLATYLDKVRSLEKANADLEMKIRNFLESRTSFHLHDSTAHRVTITGLQDKIGDAARVNAALFLAVDNAKLAADDFRVKYENELAMRQSVEADIAGLKKVLDELTLVRSDLEMQLEGLKDDLIYMKRQHEEDLLALRSNMGGSVNVEVDAAPQEDLSIVLAGIREHYEGVADKNRRDLEAWFQAKSAELNKDVVMSTETLKSSRSEISELRRTLDTLQIKLQAQLSKKGALEANLAEVNSRYAVMLASFQKQVTSMEEQLTALRADLANQREQYKMLLDIKTRLEVEIEKYRFLLDGEIEKHAITKTTTTTKVITIVQEVDEHGNIISKLIR</sequence>
<evidence type="ECO:0000259" key="4">
    <source>
        <dbReference type="PROSITE" id="PS51842"/>
    </source>
</evidence>
<feature type="coiled-coil region" evidence="3">
    <location>
        <begin position="70"/>
        <end position="104"/>
    </location>
</feature>
<dbReference type="SUPFAM" id="SSF64593">
    <property type="entry name" value="Intermediate filament protein, coiled coil region"/>
    <property type="match status" value="2"/>
</dbReference>
<dbReference type="PANTHER" id="PTHR23239">
    <property type="entry name" value="INTERMEDIATE FILAMENT"/>
    <property type="match status" value="1"/>
</dbReference>
<evidence type="ECO:0000256" key="2">
    <source>
        <dbReference type="ARBA" id="ARBA00023054"/>
    </source>
</evidence>
<organism evidence="5 6">
    <name type="scientific">Periophthalmus magnuspinnatus</name>
    <dbReference type="NCBI Taxonomy" id="409849"/>
    <lineage>
        <taxon>Eukaryota</taxon>
        <taxon>Metazoa</taxon>
        <taxon>Chordata</taxon>
        <taxon>Craniata</taxon>
        <taxon>Vertebrata</taxon>
        <taxon>Euteleostomi</taxon>
        <taxon>Actinopterygii</taxon>
        <taxon>Neopterygii</taxon>
        <taxon>Teleostei</taxon>
        <taxon>Neoteleostei</taxon>
        <taxon>Acanthomorphata</taxon>
        <taxon>Gobiaria</taxon>
        <taxon>Gobiiformes</taxon>
        <taxon>Gobioidei</taxon>
        <taxon>Gobiidae</taxon>
        <taxon>Oxudercinae</taxon>
        <taxon>Periophthalmus</taxon>
    </lineage>
</organism>
<reference evidence="5" key="2">
    <citation type="submission" date="2025-09" db="UniProtKB">
        <authorList>
            <consortium name="Ensembl"/>
        </authorList>
    </citation>
    <scope>IDENTIFICATION</scope>
</reference>
<dbReference type="GO" id="GO:0005882">
    <property type="term" value="C:intermediate filament"/>
    <property type="evidence" value="ECO:0007669"/>
    <property type="project" value="UniProtKB-KW"/>
</dbReference>
<keyword evidence="2 3" id="KW-0175">Coiled coil</keyword>
<dbReference type="Gene3D" id="1.20.5.500">
    <property type="entry name" value="Single helix bin"/>
    <property type="match status" value="1"/>
</dbReference>
<protein>
    <recommendedName>
        <fullName evidence="4">IF rod domain-containing protein</fullName>
    </recommendedName>
</protein>
<dbReference type="STRING" id="409849.ENSPMGP00000020189"/>
<feature type="domain" description="IF rod" evidence="4">
    <location>
        <begin position="66"/>
        <end position="377"/>
    </location>
</feature>
<evidence type="ECO:0000256" key="1">
    <source>
        <dbReference type="ARBA" id="ARBA00022754"/>
    </source>
</evidence>
<dbReference type="FunFam" id="1.20.5.170:FF:000002">
    <property type="entry name" value="Type I keratin KA11"/>
    <property type="match status" value="1"/>
</dbReference>
<keyword evidence="1" id="KW-0403">Intermediate filament</keyword>
<accession>A0A3B4AUB3</accession>
<dbReference type="GO" id="GO:0005198">
    <property type="term" value="F:structural molecule activity"/>
    <property type="evidence" value="ECO:0007669"/>
    <property type="project" value="InterPro"/>
</dbReference>
<dbReference type="Pfam" id="PF00038">
    <property type="entry name" value="Filament"/>
    <property type="match status" value="1"/>
</dbReference>
<dbReference type="PANTHER" id="PTHR23239:SF367">
    <property type="entry name" value="KERATIN 15-RELATED"/>
    <property type="match status" value="1"/>
</dbReference>
<evidence type="ECO:0000256" key="3">
    <source>
        <dbReference type="SAM" id="Coils"/>
    </source>
</evidence>
<keyword evidence="6" id="KW-1185">Reference proteome</keyword>
<dbReference type="PRINTS" id="PR01248">
    <property type="entry name" value="TYPE1KERATIN"/>
</dbReference>
<dbReference type="InterPro" id="IPR002957">
    <property type="entry name" value="Keratin_I"/>
</dbReference>
<evidence type="ECO:0000313" key="5">
    <source>
        <dbReference type="Ensembl" id="ENSPMGP00000020189.1"/>
    </source>
</evidence>
<dbReference type="Gene3D" id="1.20.5.170">
    <property type="match status" value="1"/>
</dbReference>
<name>A0A3B4AUB3_9GOBI</name>
<dbReference type="InterPro" id="IPR039008">
    <property type="entry name" value="IF_rod_dom"/>
</dbReference>
<dbReference type="Ensembl" id="ENSPMGT00000021513.1">
    <property type="protein sequence ID" value="ENSPMGP00000020189.1"/>
    <property type="gene ID" value="ENSPMGG00000016284.1"/>
</dbReference>
<dbReference type="SMART" id="SM01391">
    <property type="entry name" value="Filament"/>
    <property type="match status" value="1"/>
</dbReference>
<reference evidence="5" key="1">
    <citation type="submission" date="2025-08" db="UniProtKB">
        <authorList>
            <consortium name="Ensembl"/>
        </authorList>
    </citation>
    <scope>IDENTIFICATION</scope>
</reference>